<dbReference type="KEGG" id="nvn:NVIE_2779"/>
<feature type="domain" description="Transcription regulator AsnC/Lrp ligand binding" evidence="1">
    <location>
        <begin position="8"/>
        <end position="73"/>
    </location>
</feature>
<protein>
    <recommendedName>
        <fullName evidence="1">Transcription regulator AsnC/Lrp ligand binding domain-containing protein</fullName>
    </recommendedName>
</protein>
<proteinExistence type="predicted"/>
<dbReference type="SUPFAM" id="SSF54909">
    <property type="entry name" value="Dimeric alpha+beta barrel"/>
    <property type="match status" value="1"/>
</dbReference>
<dbReference type="InterPro" id="IPR019887">
    <property type="entry name" value="Tscrpt_reg_AsnC/Lrp_C"/>
</dbReference>
<organism evidence="2 3">
    <name type="scientific">Nitrososphaera viennensis EN76</name>
    <dbReference type="NCBI Taxonomy" id="926571"/>
    <lineage>
        <taxon>Archaea</taxon>
        <taxon>Nitrososphaerota</taxon>
        <taxon>Nitrososphaeria</taxon>
        <taxon>Nitrososphaerales</taxon>
        <taxon>Nitrososphaeraceae</taxon>
        <taxon>Nitrososphaera</taxon>
    </lineage>
</organism>
<dbReference type="RefSeq" id="WP_075055637.1">
    <property type="nucleotide sequence ID" value="NZ_CP007536.1"/>
</dbReference>
<dbReference type="AlphaFoldDB" id="A0A060HVC4"/>
<dbReference type="Proteomes" id="UP000027093">
    <property type="component" value="Chromosome"/>
</dbReference>
<dbReference type="STRING" id="926571.NVIE_2779"/>
<dbReference type="Gene3D" id="3.30.70.920">
    <property type="match status" value="1"/>
</dbReference>
<dbReference type="EMBL" id="CP007536">
    <property type="protein sequence ID" value="AIC16987.1"/>
    <property type="molecule type" value="Genomic_DNA"/>
</dbReference>
<evidence type="ECO:0000259" key="1">
    <source>
        <dbReference type="Pfam" id="PF01037"/>
    </source>
</evidence>
<dbReference type="GeneID" id="74947951"/>
<dbReference type="Pfam" id="PF01037">
    <property type="entry name" value="AsnC_trans_reg"/>
    <property type="match status" value="1"/>
</dbReference>
<evidence type="ECO:0000313" key="3">
    <source>
        <dbReference type="Proteomes" id="UP000027093"/>
    </source>
</evidence>
<accession>A0A060HVC4</accession>
<evidence type="ECO:0000313" key="2">
    <source>
        <dbReference type="EMBL" id="AIC16987.1"/>
    </source>
</evidence>
<dbReference type="HOGENOM" id="CLU_170329_2_1_2"/>
<dbReference type="OrthoDB" id="8136at2157"/>
<sequence>MTSAFVFLNCDPKLVQAAKSELENISNAAAVYETSGIYDIIVKVDAKSEEALRDTIVKIRTVPGMTCTTTTIIAVKKDRQ</sequence>
<keyword evidence="3" id="KW-1185">Reference proteome</keyword>
<name>A0A060HVC4_9ARCH</name>
<gene>
    <name evidence="2" type="ORF">NVIE_2779</name>
</gene>
<dbReference type="InterPro" id="IPR011008">
    <property type="entry name" value="Dimeric_a/b-barrel"/>
</dbReference>
<reference evidence="2 3" key="1">
    <citation type="journal article" date="2014" name="Int. J. Syst. Evol. Microbiol.">
        <title>Nitrososphaera viennensis gen. nov., sp. nov., an aerobic and mesophilic, ammonia-oxidizing archaeon from soil and a member of the archaeal phylum Thaumarchaeota.</title>
        <authorList>
            <person name="Stieglmeier M."/>
            <person name="Klingl A."/>
            <person name="Alves R.J."/>
            <person name="Rittmann S.K."/>
            <person name="Melcher M."/>
            <person name="Leisch N."/>
            <person name="Schleper C."/>
        </authorList>
    </citation>
    <scope>NUCLEOTIDE SEQUENCE [LARGE SCALE GENOMIC DNA]</scope>
    <source>
        <strain evidence="2">EN76</strain>
    </source>
</reference>